<protein>
    <recommendedName>
        <fullName evidence="10">Polymerase nucleotidyl transferase domain-containing protein</fullName>
    </recommendedName>
</protein>
<dbReference type="AlphaFoldDB" id="A0A542YRX0"/>
<evidence type="ECO:0000256" key="2">
    <source>
        <dbReference type="ARBA" id="ARBA00022649"/>
    </source>
</evidence>
<comment type="similarity">
    <text evidence="9">Belongs to the MntA antitoxin family.</text>
</comment>
<dbReference type="Gene3D" id="3.30.460.10">
    <property type="entry name" value="Beta Polymerase, domain 2"/>
    <property type="match status" value="1"/>
</dbReference>
<dbReference type="OrthoDB" id="9803128at2"/>
<reference evidence="11 12" key="1">
    <citation type="submission" date="2019-06" db="EMBL/GenBank/DDBJ databases">
        <title>Sequencing the genomes of 1000 actinobacteria strains.</title>
        <authorList>
            <person name="Klenk H.-P."/>
        </authorList>
    </citation>
    <scope>NUCLEOTIDE SEQUENCE [LARGE SCALE GENOMIC DNA]</scope>
    <source>
        <strain evidence="11 12">DSM 12335</strain>
    </source>
</reference>
<comment type="cofactor">
    <cofactor evidence="1">
        <name>Mg(2+)</name>
        <dbReference type="ChEBI" id="CHEBI:18420"/>
    </cofactor>
</comment>
<keyword evidence="6" id="KW-0547">Nucleotide-binding</keyword>
<evidence type="ECO:0000313" key="12">
    <source>
        <dbReference type="Proteomes" id="UP000319516"/>
    </source>
</evidence>
<comment type="caution">
    <text evidence="11">The sequence shown here is derived from an EMBL/GenBank/DDBJ whole genome shotgun (WGS) entry which is preliminary data.</text>
</comment>
<dbReference type="GO" id="GO:0016779">
    <property type="term" value="F:nucleotidyltransferase activity"/>
    <property type="evidence" value="ECO:0007669"/>
    <property type="project" value="UniProtKB-KW"/>
</dbReference>
<dbReference type="RefSeq" id="WP_141784887.1">
    <property type="nucleotide sequence ID" value="NZ_BAAAIK010000002.1"/>
</dbReference>
<evidence type="ECO:0000256" key="1">
    <source>
        <dbReference type="ARBA" id="ARBA00001946"/>
    </source>
</evidence>
<dbReference type="PANTHER" id="PTHR33571:SF12">
    <property type="entry name" value="BSL3053 PROTEIN"/>
    <property type="match status" value="1"/>
</dbReference>
<dbReference type="GO" id="GO:0046872">
    <property type="term" value="F:metal ion binding"/>
    <property type="evidence" value="ECO:0007669"/>
    <property type="project" value="UniProtKB-KW"/>
</dbReference>
<keyword evidence="4" id="KW-0548">Nucleotidyltransferase</keyword>
<evidence type="ECO:0000256" key="4">
    <source>
        <dbReference type="ARBA" id="ARBA00022695"/>
    </source>
</evidence>
<dbReference type="Proteomes" id="UP000319516">
    <property type="component" value="Unassembled WGS sequence"/>
</dbReference>
<evidence type="ECO:0000256" key="9">
    <source>
        <dbReference type="ARBA" id="ARBA00038276"/>
    </source>
</evidence>
<evidence type="ECO:0000256" key="6">
    <source>
        <dbReference type="ARBA" id="ARBA00022741"/>
    </source>
</evidence>
<dbReference type="InterPro" id="IPR002934">
    <property type="entry name" value="Polymerase_NTP_transf_dom"/>
</dbReference>
<sequence length="98" mass="10806">MVILDRAAIADLCRLFGVRRLAVFGSAVTARFDPDHSDVDFLVEFADTTPRTLSHFFEFGDALEALVGRPVDLVEAGSLRNPFVMESIEASKEELYAA</sequence>
<keyword evidence="3" id="KW-0808">Transferase</keyword>
<keyword evidence="12" id="KW-1185">Reference proteome</keyword>
<dbReference type="InterPro" id="IPR043519">
    <property type="entry name" value="NT_sf"/>
</dbReference>
<proteinExistence type="inferred from homology"/>
<dbReference type="Pfam" id="PF01909">
    <property type="entry name" value="NTP_transf_2"/>
    <property type="match status" value="1"/>
</dbReference>
<dbReference type="EMBL" id="VFOP01000001">
    <property type="protein sequence ID" value="TQL50807.1"/>
    <property type="molecule type" value="Genomic_DNA"/>
</dbReference>
<gene>
    <name evidence="11" type="ORF">FB467_1926</name>
</gene>
<keyword evidence="2" id="KW-1277">Toxin-antitoxin system</keyword>
<keyword evidence="7" id="KW-0067">ATP-binding</keyword>
<dbReference type="PANTHER" id="PTHR33571">
    <property type="entry name" value="SSL8005 PROTEIN"/>
    <property type="match status" value="1"/>
</dbReference>
<evidence type="ECO:0000256" key="5">
    <source>
        <dbReference type="ARBA" id="ARBA00022723"/>
    </source>
</evidence>
<feature type="domain" description="Polymerase nucleotidyl transferase" evidence="10">
    <location>
        <begin position="10"/>
        <end position="91"/>
    </location>
</feature>
<dbReference type="GO" id="GO:0005524">
    <property type="term" value="F:ATP binding"/>
    <property type="evidence" value="ECO:0007669"/>
    <property type="project" value="UniProtKB-KW"/>
</dbReference>
<evidence type="ECO:0000256" key="3">
    <source>
        <dbReference type="ARBA" id="ARBA00022679"/>
    </source>
</evidence>
<dbReference type="CDD" id="cd05403">
    <property type="entry name" value="NT_KNTase_like"/>
    <property type="match status" value="1"/>
</dbReference>
<dbReference type="InterPro" id="IPR052038">
    <property type="entry name" value="Type-VII_TA_antitoxin"/>
</dbReference>
<keyword evidence="8" id="KW-0460">Magnesium</keyword>
<keyword evidence="5" id="KW-0479">Metal-binding</keyword>
<evidence type="ECO:0000259" key="10">
    <source>
        <dbReference type="Pfam" id="PF01909"/>
    </source>
</evidence>
<organism evidence="11 12">
    <name type="scientific">Ornithinicoccus hortensis</name>
    <dbReference type="NCBI Taxonomy" id="82346"/>
    <lineage>
        <taxon>Bacteria</taxon>
        <taxon>Bacillati</taxon>
        <taxon>Actinomycetota</taxon>
        <taxon>Actinomycetes</taxon>
        <taxon>Micrococcales</taxon>
        <taxon>Intrasporangiaceae</taxon>
        <taxon>Ornithinicoccus</taxon>
    </lineage>
</organism>
<dbReference type="SUPFAM" id="SSF81301">
    <property type="entry name" value="Nucleotidyltransferase"/>
    <property type="match status" value="1"/>
</dbReference>
<evidence type="ECO:0000256" key="8">
    <source>
        <dbReference type="ARBA" id="ARBA00022842"/>
    </source>
</evidence>
<evidence type="ECO:0000313" key="11">
    <source>
        <dbReference type="EMBL" id="TQL50807.1"/>
    </source>
</evidence>
<accession>A0A542YRX0</accession>
<evidence type="ECO:0000256" key="7">
    <source>
        <dbReference type="ARBA" id="ARBA00022840"/>
    </source>
</evidence>
<name>A0A542YRX0_9MICO</name>